<dbReference type="EMBL" id="SMKZ01000010">
    <property type="protein sequence ID" value="TDE11438.1"/>
    <property type="molecule type" value="Genomic_DNA"/>
</dbReference>
<feature type="domain" description="ATP-dependent DNA ligase family profile" evidence="5">
    <location>
        <begin position="114"/>
        <end position="253"/>
    </location>
</feature>
<keyword evidence="7" id="KW-1185">Reference proteome</keyword>
<dbReference type="PANTHER" id="PTHR45674">
    <property type="entry name" value="DNA LIGASE 1/3 FAMILY MEMBER"/>
    <property type="match status" value="1"/>
</dbReference>
<dbReference type="GO" id="GO:0006310">
    <property type="term" value="P:DNA recombination"/>
    <property type="evidence" value="ECO:0007669"/>
    <property type="project" value="InterPro"/>
</dbReference>
<dbReference type="GO" id="GO:0003910">
    <property type="term" value="F:DNA ligase (ATP) activity"/>
    <property type="evidence" value="ECO:0007669"/>
    <property type="project" value="UniProtKB-EC"/>
</dbReference>
<dbReference type="Pfam" id="PF04679">
    <property type="entry name" value="DNA_ligase_A_C"/>
    <property type="match status" value="1"/>
</dbReference>
<dbReference type="InterPro" id="IPR012309">
    <property type="entry name" value="DNA_ligase_ATP-dep_C"/>
</dbReference>
<name>A0A4V2Z350_9ACTN</name>
<dbReference type="InterPro" id="IPR050191">
    <property type="entry name" value="ATP-dep_DNA_ligase"/>
</dbReference>
<proteinExistence type="inferred from homology"/>
<dbReference type="InterPro" id="IPR016059">
    <property type="entry name" value="DNA_ligase_ATP-dep_CS"/>
</dbReference>
<accession>A0A4V2Z350</accession>
<dbReference type="SUPFAM" id="SSF56091">
    <property type="entry name" value="DNA ligase/mRNA capping enzyme, catalytic domain"/>
    <property type="match status" value="1"/>
</dbReference>
<evidence type="ECO:0000313" key="6">
    <source>
        <dbReference type="EMBL" id="TDE11438.1"/>
    </source>
</evidence>
<evidence type="ECO:0000313" key="7">
    <source>
        <dbReference type="Proteomes" id="UP000294739"/>
    </source>
</evidence>
<dbReference type="Proteomes" id="UP000294739">
    <property type="component" value="Unassembled WGS sequence"/>
</dbReference>
<comment type="similarity">
    <text evidence="1">Belongs to the ATP-dependent DNA ligase family.</text>
</comment>
<dbReference type="Gene3D" id="2.40.50.140">
    <property type="entry name" value="Nucleic acid-binding proteins"/>
    <property type="match status" value="1"/>
</dbReference>
<dbReference type="PROSITE" id="PS00333">
    <property type="entry name" value="DNA_LIGASE_A2"/>
    <property type="match status" value="1"/>
</dbReference>
<evidence type="ECO:0000256" key="2">
    <source>
        <dbReference type="ARBA" id="ARBA00012727"/>
    </source>
</evidence>
<evidence type="ECO:0000256" key="1">
    <source>
        <dbReference type="ARBA" id="ARBA00007572"/>
    </source>
</evidence>
<dbReference type="CDD" id="cd07906">
    <property type="entry name" value="Adenylation_DNA_ligase_LigD_LigC"/>
    <property type="match status" value="1"/>
</dbReference>
<gene>
    <name evidence="6" type="ORF">E1269_09210</name>
</gene>
<dbReference type="InterPro" id="IPR012310">
    <property type="entry name" value="DNA_ligase_ATP-dep_cent"/>
</dbReference>
<dbReference type="NCBIfam" id="TIGR02779">
    <property type="entry name" value="NHEJ_ligase_lig"/>
    <property type="match status" value="1"/>
</dbReference>
<dbReference type="InParanoid" id="A0A4V2Z350"/>
<evidence type="ECO:0000256" key="4">
    <source>
        <dbReference type="ARBA" id="ARBA00034003"/>
    </source>
</evidence>
<organism evidence="6 7">
    <name type="scientific">Jiangella asiatica</name>
    <dbReference type="NCBI Taxonomy" id="2530372"/>
    <lineage>
        <taxon>Bacteria</taxon>
        <taxon>Bacillati</taxon>
        <taxon>Actinomycetota</taxon>
        <taxon>Actinomycetes</taxon>
        <taxon>Jiangellales</taxon>
        <taxon>Jiangellaceae</taxon>
        <taxon>Jiangella</taxon>
    </lineage>
</organism>
<dbReference type="OrthoDB" id="9802472at2"/>
<comment type="catalytic activity">
    <reaction evidence="4">
        <text>ATP + (deoxyribonucleotide)n-3'-hydroxyl + 5'-phospho-(deoxyribonucleotide)m = (deoxyribonucleotide)n+m + AMP + diphosphate.</text>
        <dbReference type="EC" id="6.5.1.1"/>
    </reaction>
</comment>
<evidence type="ECO:0000256" key="3">
    <source>
        <dbReference type="ARBA" id="ARBA00022598"/>
    </source>
</evidence>
<protein>
    <recommendedName>
        <fullName evidence="2">DNA ligase (ATP)</fullName>
        <ecNumber evidence="2">6.5.1.1</ecNumber>
    </recommendedName>
</protein>
<reference evidence="6 7" key="1">
    <citation type="submission" date="2019-03" db="EMBL/GenBank/DDBJ databases">
        <title>Draft genome sequences of novel Actinobacteria.</title>
        <authorList>
            <person name="Sahin N."/>
            <person name="Ay H."/>
            <person name="Saygin H."/>
        </authorList>
    </citation>
    <scope>NUCLEOTIDE SEQUENCE [LARGE SCALE GENOMIC DNA]</scope>
    <source>
        <strain evidence="6 7">5K138</strain>
    </source>
</reference>
<keyword evidence="3 6" id="KW-0436">Ligase</keyword>
<dbReference type="InterPro" id="IPR012340">
    <property type="entry name" value="NA-bd_OB-fold"/>
</dbReference>
<dbReference type="GO" id="GO:0006281">
    <property type="term" value="P:DNA repair"/>
    <property type="evidence" value="ECO:0007669"/>
    <property type="project" value="InterPro"/>
</dbReference>
<dbReference type="InterPro" id="IPR014146">
    <property type="entry name" value="LigD_ligase_dom"/>
</dbReference>
<comment type="caution">
    <text evidence="6">The sequence shown here is derived from an EMBL/GenBank/DDBJ whole genome shotgun (WGS) entry which is preliminary data.</text>
</comment>
<dbReference type="AlphaFoldDB" id="A0A4V2Z350"/>
<dbReference type="CDD" id="cd07971">
    <property type="entry name" value="OBF_DNA_ligase_LigD"/>
    <property type="match status" value="1"/>
</dbReference>
<dbReference type="GO" id="GO:0005524">
    <property type="term" value="F:ATP binding"/>
    <property type="evidence" value="ECO:0007669"/>
    <property type="project" value="InterPro"/>
</dbReference>
<dbReference type="EC" id="6.5.1.1" evidence="2"/>
<evidence type="ECO:0000259" key="5">
    <source>
        <dbReference type="PROSITE" id="PS50160"/>
    </source>
</evidence>
<dbReference type="Gene3D" id="3.30.1490.70">
    <property type="match status" value="1"/>
</dbReference>
<dbReference type="Pfam" id="PF01068">
    <property type="entry name" value="DNA_ligase_A_M"/>
    <property type="match status" value="1"/>
</dbReference>
<sequence>MGNTGEDPMPPTVEPMAAMLSAALPEDDDAWGYEVKWDGIRTIARVRDGQLRLTSRSLRDLTGAYPEIGRLAAALLDRRAVLDGEVIALDAKGRPSFQQLQPRMNVKAESVTPRLIKDTPAYYMIFDLLYLDGRSLLRVPYEDRRAELEKLIVPDGSWQVPAYVAGGGADFLQATADQKLEGIVAKRLRSRYEPGKRSRDWLKIKNSRRQEFVIGGWLEGESSFKSFLGALTVGYYDPDGAFRYAGRVGTGMRLTERRRLKAELAPLAVEESPFVGTQPDKAGTHFLRPEVVCEVAFAEWTREGTLRHPSYKGIRTDKPARDVVREDPA</sequence>
<dbReference type="PROSITE" id="PS50160">
    <property type="entry name" value="DNA_LIGASE_A3"/>
    <property type="match status" value="1"/>
</dbReference>
<dbReference type="Gene3D" id="3.30.470.30">
    <property type="entry name" value="DNA ligase/mRNA capping enzyme"/>
    <property type="match status" value="1"/>
</dbReference>
<dbReference type="SUPFAM" id="SSF50249">
    <property type="entry name" value="Nucleic acid-binding proteins"/>
    <property type="match status" value="1"/>
</dbReference>
<dbReference type="PANTHER" id="PTHR45674:SF4">
    <property type="entry name" value="DNA LIGASE 1"/>
    <property type="match status" value="1"/>
</dbReference>